<proteinExistence type="predicted"/>
<evidence type="ECO:0000313" key="2">
    <source>
        <dbReference type="EMBL" id="MDS1311466.1"/>
    </source>
</evidence>
<gene>
    <name evidence="2" type="ORF">RKA07_15295</name>
</gene>
<sequence>MPWASIEHVVGLRFHERILKAETPVFFRMLGVVLLAVSSVGMVSAFF</sequence>
<dbReference type="EMBL" id="JAVMBO010000017">
    <property type="protein sequence ID" value="MDS1311466.1"/>
    <property type="molecule type" value="Genomic_DNA"/>
</dbReference>
<organism evidence="2 3">
    <name type="scientific">Marinobacter xiaoshiensis</name>
    <dbReference type="NCBI Taxonomy" id="3073652"/>
    <lineage>
        <taxon>Bacteria</taxon>
        <taxon>Pseudomonadati</taxon>
        <taxon>Pseudomonadota</taxon>
        <taxon>Gammaproteobacteria</taxon>
        <taxon>Pseudomonadales</taxon>
        <taxon>Marinobacteraceae</taxon>
        <taxon>Marinobacter</taxon>
    </lineage>
</organism>
<dbReference type="Proteomes" id="UP001267407">
    <property type="component" value="Unassembled WGS sequence"/>
</dbReference>
<evidence type="ECO:0000313" key="3">
    <source>
        <dbReference type="Proteomes" id="UP001267407"/>
    </source>
</evidence>
<name>A0ABU2HK68_9GAMM</name>
<evidence type="ECO:0000256" key="1">
    <source>
        <dbReference type="SAM" id="Phobius"/>
    </source>
</evidence>
<keyword evidence="1" id="KW-1133">Transmembrane helix</keyword>
<keyword evidence="1" id="KW-0812">Transmembrane</keyword>
<accession>A0ABU2HK68</accession>
<keyword evidence="1" id="KW-0472">Membrane</keyword>
<feature type="transmembrane region" description="Helical" evidence="1">
    <location>
        <begin position="25"/>
        <end position="46"/>
    </location>
</feature>
<reference evidence="2" key="1">
    <citation type="submission" date="2023-09" db="EMBL/GenBank/DDBJ databases">
        <title>Marinobacter sediminicola sp. nov. and Marinobacter maritimum sp. nov., isolated from marine sediment.</title>
        <authorList>
            <person name="An J."/>
        </authorList>
    </citation>
    <scope>NUCLEOTIDE SEQUENCE</scope>
    <source>
        <strain evidence="2">F60267</strain>
    </source>
</reference>
<keyword evidence="3" id="KW-1185">Reference proteome</keyword>
<dbReference type="RefSeq" id="WP_310966711.1">
    <property type="nucleotide sequence ID" value="NZ_JAVMBO010000017.1"/>
</dbReference>
<comment type="caution">
    <text evidence="2">The sequence shown here is derived from an EMBL/GenBank/DDBJ whole genome shotgun (WGS) entry which is preliminary data.</text>
</comment>
<protein>
    <submittedName>
        <fullName evidence="2">Uncharacterized protein</fullName>
    </submittedName>
</protein>